<dbReference type="Proteomes" id="UP000308365">
    <property type="component" value="Unassembled WGS sequence"/>
</dbReference>
<evidence type="ECO:0000313" key="1">
    <source>
        <dbReference type="EMBL" id="TKC37323.1"/>
    </source>
</evidence>
<reference evidence="2" key="1">
    <citation type="journal article" date="2019" name="IScience">
        <title>Narwhal Genome Reveals Long-Term Low Genetic Diversity despite Current Large Abundance Size.</title>
        <authorList>
            <person name="Westbury M.V."/>
            <person name="Petersen B."/>
            <person name="Garde E."/>
            <person name="Heide-Jorgensen M.P."/>
            <person name="Lorenzen E.D."/>
        </authorList>
    </citation>
    <scope>NUCLEOTIDE SEQUENCE [LARGE SCALE GENOMIC DNA]</scope>
</reference>
<protein>
    <submittedName>
        <fullName evidence="1">Uncharacterized protein</fullName>
    </submittedName>
</protein>
<sequence length="178" mass="20054">MLRPEIQTKEQALKQMVLLRMKIRTCLQHKKISEDAKSCGGGESVELQHQCSKLVKALVTDESLFSIRKYVPKRMSLRATLLEKLLFTVGPSFPTRKSITGESAISIRNVGKLYLTSAKAALFDIRKSTRARDCIKCDDCKDAFIQRGNLIEPYVKGVGRKAFTQKSGLTALENPHRR</sequence>
<evidence type="ECO:0000313" key="2">
    <source>
        <dbReference type="Proteomes" id="UP000308365"/>
    </source>
</evidence>
<accession>A0A4U1EM56</accession>
<dbReference type="AlphaFoldDB" id="A0A4U1EM56"/>
<organism evidence="1 2">
    <name type="scientific">Monodon monoceros</name>
    <name type="common">Narwhal</name>
    <name type="synonym">Ceratodon monodon</name>
    <dbReference type="NCBI Taxonomy" id="40151"/>
    <lineage>
        <taxon>Eukaryota</taxon>
        <taxon>Metazoa</taxon>
        <taxon>Chordata</taxon>
        <taxon>Craniata</taxon>
        <taxon>Vertebrata</taxon>
        <taxon>Euteleostomi</taxon>
        <taxon>Mammalia</taxon>
        <taxon>Eutheria</taxon>
        <taxon>Laurasiatheria</taxon>
        <taxon>Artiodactyla</taxon>
        <taxon>Whippomorpha</taxon>
        <taxon>Cetacea</taxon>
        <taxon>Odontoceti</taxon>
        <taxon>Monodontidae</taxon>
        <taxon>Monodon</taxon>
    </lineage>
</organism>
<proteinExistence type="predicted"/>
<comment type="caution">
    <text evidence="1">The sequence shown here is derived from an EMBL/GenBank/DDBJ whole genome shotgun (WGS) entry which is preliminary data.</text>
</comment>
<dbReference type="EMBL" id="RWIC01001161">
    <property type="protein sequence ID" value="TKC37323.1"/>
    <property type="molecule type" value="Genomic_DNA"/>
</dbReference>
<name>A0A4U1EM56_MONMO</name>
<gene>
    <name evidence="1" type="ORF">EI555_006139</name>
</gene>